<keyword evidence="11" id="KW-1185">Reference proteome</keyword>
<dbReference type="InterPro" id="IPR000731">
    <property type="entry name" value="SSD"/>
</dbReference>
<dbReference type="AlphaFoldDB" id="D1A7P6"/>
<feature type="transmembrane region" description="Helical" evidence="8">
    <location>
        <begin position="666"/>
        <end position="689"/>
    </location>
</feature>
<evidence type="ECO:0000259" key="9">
    <source>
        <dbReference type="PROSITE" id="PS50156"/>
    </source>
</evidence>
<comment type="similarity">
    <text evidence="2">Belongs to the resistance-nodulation-cell division (RND) (TC 2.A.6) family. MmpL subfamily.</text>
</comment>
<dbReference type="KEGG" id="tcu:Tcur_1049"/>
<dbReference type="Proteomes" id="UP000001918">
    <property type="component" value="Chromosome"/>
</dbReference>
<feature type="transmembrane region" description="Helical" evidence="8">
    <location>
        <begin position="529"/>
        <end position="548"/>
    </location>
</feature>
<dbReference type="GO" id="GO:0005886">
    <property type="term" value="C:plasma membrane"/>
    <property type="evidence" value="ECO:0007669"/>
    <property type="project" value="UniProtKB-SubCell"/>
</dbReference>
<comment type="subcellular location">
    <subcellularLocation>
        <location evidence="1">Cell membrane</location>
        <topology evidence="1">Multi-pass membrane protein</topology>
    </subcellularLocation>
</comment>
<protein>
    <submittedName>
        <fullName evidence="10">MMPL domain protein</fullName>
    </submittedName>
</protein>
<feature type="transmembrane region" description="Helical" evidence="8">
    <location>
        <begin position="241"/>
        <end position="263"/>
    </location>
</feature>
<feature type="compositionally biased region" description="Low complexity" evidence="7">
    <location>
        <begin position="709"/>
        <end position="723"/>
    </location>
</feature>
<feature type="transmembrane region" description="Helical" evidence="8">
    <location>
        <begin position="371"/>
        <end position="391"/>
    </location>
</feature>
<dbReference type="PANTHER" id="PTHR33406:SF6">
    <property type="entry name" value="MEMBRANE PROTEIN YDGH-RELATED"/>
    <property type="match status" value="1"/>
</dbReference>
<feature type="transmembrane region" description="Helical" evidence="8">
    <location>
        <begin position="628"/>
        <end position="654"/>
    </location>
</feature>
<feature type="domain" description="SSD" evidence="9">
    <location>
        <begin position="232"/>
        <end position="338"/>
    </location>
</feature>
<evidence type="ECO:0000256" key="7">
    <source>
        <dbReference type="SAM" id="MobiDB-lite"/>
    </source>
</evidence>
<accession>D1A7P6</accession>
<dbReference type="Gene3D" id="1.20.1640.10">
    <property type="entry name" value="Multidrug efflux transporter AcrB transmembrane domain"/>
    <property type="match status" value="2"/>
</dbReference>
<keyword evidence="3" id="KW-1003">Cell membrane</keyword>
<keyword evidence="6 8" id="KW-0472">Membrane</keyword>
<evidence type="ECO:0000256" key="8">
    <source>
        <dbReference type="SAM" id="Phobius"/>
    </source>
</evidence>
<feature type="transmembrane region" description="Helical" evidence="8">
    <location>
        <begin position="208"/>
        <end position="229"/>
    </location>
</feature>
<dbReference type="InterPro" id="IPR004869">
    <property type="entry name" value="MMPL_dom"/>
</dbReference>
<evidence type="ECO:0000256" key="5">
    <source>
        <dbReference type="ARBA" id="ARBA00022989"/>
    </source>
</evidence>
<gene>
    <name evidence="10" type="ordered locus">Tcur_1049</name>
</gene>
<organism evidence="10 11">
    <name type="scientific">Thermomonospora curvata (strain ATCC 19995 / DSM 43183 / JCM 3096 / KCTC 9072 / NBRC 15933 / NCIMB 10081 / Henssen B9)</name>
    <dbReference type="NCBI Taxonomy" id="471852"/>
    <lineage>
        <taxon>Bacteria</taxon>
        <taxon>Bacillati</taxon>
        <taxon>Actinomycetota</taxon>
        <taxon>Actinomycetes</taxon>
        <taxon>Streptosporangiales</taxon>
        <taxon>Thermomonosporaceae</taxon>
        <taxon>Thermomonospora</taxon>
    </lineage>
</organism>
<dbReference type="STRING" id="471852.Tcur_1049"/>
<evidence type="ECO:0000256" key="4">
    <source>
        <dbReference type="ARBA" id="ARBA00022692"/>
    </source>
</evidence>
<dbReference type="HOGENOM" id="CLU_005108_4_0_11"/>
<feature type="transmembrane region" description="Helical" evidence="8">
    <location>
        <begin position="181"/>
        <end position="201"/>
    </location>
</feature>
<feature type="transmembrane region" description="Helical" evidence="8">
    <location>
        <begin position="587"/>
        <end position="607"/>
    </location>
</feature>
<dbReference type="PANTHER" id="PTHR33406">
    <property type="entry name" value="MEMBRANE PROTEIN MJ1562-RELATED"/>
    <property type="match status" value="1"/>
</dbReference>
<proteinExistence type="inferred from homology"/>
<feature type="transmembrane region" description="Helical" evidence="8">
    <location>
        <begin position="555"/>
        <end position="575"/>
    </location>
</feature>
<evidence type="ECO:0000256" key="2">
    <source>
        <dbReference type="ARBA" id="ARBA00010157"/>
    </source>
</evidence>
<evidence type="ECO:0000256" key="1">
    <source>
        <dbReference type="ARBA" id="ARBA00004651"/>
    </source>
</evidence>
<evidence type="ECO:0000313" key="11">
    <source>
        <dbReference type="Proteomes" id="UP000001918"/>
    </source>
</evidence>
<feature type="transmembrane region" description="Helical" evidence="8">
    <location>
        <begin position="317"/>
        <end position="345"/>
    </location>
</feature>
<feature type="transmembrane region" description="Helical" evidence="8">
    <location>
        <begin position="12"/>
        <end position="34"/>
    </location>
</feature>
<evidence type="ECO:0000256" key="6">
    <source>
        <dbReference type="ARBA" id="ARBA00023136"/>
    </source>
</evidence>
<sequence length="723" mass="76293">MFAALARVVVRHPWWTILAWLVAAVAIIALSPALKTESDQSEFLPSEYESVQAAEIAARAFPQQAEMSALIVVQRSDGRPLTPADSEKIAQAAQTMTANVKKYATVQGFVTNEQAVAPNRSIQLITVPMSLVAGQQEGKKQSQAIKDIRADLPGVLGPTLQAKVGGEIATFVDNEDSFTQSFAIVSIATFVLIIGLILLIFRAPLAAVLPIIVIAATEQVSMGLIGTAAKLLDFSGDDSLQIILTVVLFGIGADYYLFLLFRYRERLRAGEDRKTALISAVERVGEVITSAAAAIAVTFLVLMLASFEIFAAWGPSLAIGVVTMGITSLTLFPAILSLLGTAVFWPSKSWRRQPKGTASARLGALVGRRPAAVALGAAVLLGALAVGSLNFKSDYDFQASFPRDTESAQAAKDMLKGFPAGQTTPVEVIVRSTDGRPLTAEQLNAFGQRAGSLEGVGAVQPAEISQTDPTVGRVNLILKGNPNSNDSINLLKDELGPAVHKIAPQGTEVKVGGATAIYRDINKVVNRDLSVILPVAGVLIALILLALLRSVVAPLYLVPAVLLGFAATLGSAVYVFQGLKDQPGEIFHLPIMLYLFVLAIGTDYNILMTARLREEAREGNEPRRAAALAVEHGGPTVAAAGLILAGTFSVMLLAPVSMLQQMGFSIALGIALSAFVMSIFLVPGITALLGHKAWWPGHGDEPKTPKAVPAAGEEPAPEAAGRV</sequence>
<dbReference type="PROSITE" id="PS50156">
    <property type="entry name" value="SSD"/>
    <property type="match status" value="1"/>
</dbReference>
<keyword evidence="5 8" id="KW-1133">Transmembrane helix</keyword>
<reference evidence="10 11" key="1">
    <citation type="journal article" date="2011" name="Stand. Genomic Sci.">
        <title>Complete genome sequence of Thermomonospora curvata type strain (B9).</title>
        <authorList>
            <person name="Chertkov O."/>
            <person name="Sikorski J."/>
            <person name="Nolan M."/>
            <person name="Lapidus A."/>
            <person name="Lucas S."/>
            <person name="Del Rio T.G."/>
            <person name="Tice H."/>
            <person name="Cheng J.F."/>
            <person name="Goodwin L."/>
            <person name="Pitluck S."/>
            <person name="Liolios K."/>
            <person name="Ivanova N."/>
            <person name="Mavromatis K."/>
            <person name="Mikhailova N."/>
            <person name="Ovchinnikova G."/>
            <person name="Pati A."/>
            <person name="Chen A."/>
            <person name="Palaniappan K."/>
            <person name="Djao O.D."/>
            <person name="Land M."/>
            <person name="Hauser L."/>
            <person name="Chang Y.J."/>
            <person name="Jeffries C.D."/>
            <person name="Brettin T."/>
            <person name="Han C."/>
            <person name="Detter J.C."/>
            <person name="Rohde M."/>
            <person name="Goker M."/>
            <person name="Woyke T."/>
            <person name="Bristow J."/>
            <person name="Eisen J.A."/>
            <person name="Markowitz V."/>
            <person name="Hugenholtz P."/>
            <person name="Klenk H.P."/>
            <person name="Kyrpides N.C."/>
        </authorList>
    </citation>
    <scope>NUCLEOTIDE SEQUENCE [LARGE SCALE GENOMIC DNA]</scope>
    <source>
        <strain evidence="11">ATCC 19995 / DSM 43183 / JCM 3096 / KCTC 9072 / NBRC 15933 / NCIMB 10081 / Henssen B9</strain>
    </source>
</reference>
<dbReference type="SUPFAM" id="SSF82866">
    <property type="entry name" value="Multidrug efflux transporter AcrB transmembrane domain"/>
    <property type="match status" value="2"/>
</dbReference>
<name>D1A7P6_THECD</name>
<dbReference type="OrthoDB" id="2365435at2"/>
<dbReference type="RefSeq" id="WP_012851419.1">
    <property type="nucleotide sequence ID" value="NC_013510.1"/>
</dbReference>
<evidence type="ECO:0000256" key="3">
    <source>
        <dbReference type="ARBA" id="ARBA00022475"/>
    </source>
</evidence>
<feature type="transmembrane region" description="Helical" evidence="8">
    <location>
        <begin position="284"/>
        <end position="305"/>
    </location>
</feature>
<feature type="region of interest" description="Disordered" evidence="7">
    <location>
        <begin position="700"/>
        <end position="723"/>
    </location>
</feature>
<dbReference type="Pfam" id="PF03176">
    <property type="entry name" value="MMPL"/>
    <property type="match status" value="2"/>
</dbReference>
<keyword evidence="4 8" id="KW-0812">Transmembrane</keyword>
<dbReference type="EMBL" id="CP001738">
    <property type="protein sequence ID" value="ACY96635.1"/>
    <property type="molecule type" value="Genomic_DNA"/>
</dbReference>
<dbReference type="eggNOG" id="COG2409">
    <property type="taxonomic scope" value="Bacteria"/>
</dbReference>
<evidence type="ECO:0000313" key="10">
    <source>
        <dbReference type="EMBL" id="ACY96635.1"/>
    </source>
</evidence>
<dbReference type="InterPro" id="IPR050545">
    <property type="entry name" value="Mycobact_MmpL"/>
</dbReference>